<proteinExistence type="inferred from homology"/>
<evidence type="ECO:0000256" key="9">
    <source>
        <dbReference type="SAM" id="MobiDB-lite"/>
    </source>
</evidence>
<dbReference type="InterPro" id="IPR043597">
    <property type="entry name" value="TPH_dom"/>
</dbReference>
<dbReference type="PANTHER" id="PTHR15504:SF0">
    <property type="entry name" value="CILIA- AND FLAGELLA-ASSOCIATED PROTEIN 45"/>
    <property type="match status" value="1"/>
</dbReference>
<evidence type="ECO:0000256" key="6">
    <source>
        <dbReference type="ARBA" id="ARBA00034116"/>
    </source>
</evidence>
<keyword evidence="2" id="KW-0282">Flagellum</keyword>
<dbReference type="Ensembl" id="ENSTRUT00000000939.3">
    <property type="protein sequence ID" value="ENSTRUP00000000936.3"/>
    <property type="gene ID" value="ENSTRUG00000000400.3"/>
</dbReference>
<dbReference type="PANTHER" id="PTHR15504">
    <property type="entry name" value="NASOPHARYNGEAL EPITHELIUM SPECIFIC PROTEIN 1"/>
    <property type="match status" value="1"/>
</dbReference>
<dbReference type="GO" id="GO:0031514">
    <property type="term" value="C:motile cilium"/>
    <property type="evidence" value="ECO:0007669"/>
    <property type="project" value="UniProtKB-SubCell"/>
</dbReference>
<feature type="region of interest" description="Disordered" evidence="9">
    <location>
        <begin position="237"/>
        <end position="258"/>
    </location>
</feature>
<evidence type="ECO:0000256" key="5">
    <source>
        <dbReference type="ARBA" id="ARBA00023273"/>
    </source>
</evidence>
<comment type="similarity">
    <text evidence="6">Belongs to the CFAP45 family.</text>
</comment>
<gene>
    <name evidence="11" type="primary">cfap45</name>
</gene>
<dbReference type="Proteomes" id="UP000005226">
    <property type="component" value="Chromosome 11"/>
</dbReference>
<evidence type="ECO:0000313" key="11">
    <source>
        <dbReference type="Ensembl" id="ENSTRUP00000000936.3"/>
    </source>
</evidence>
<dbReference type="InterPro" id="IPR033253">
    <property type="entry name" value="CFAP45"/>
</dbReference>
<comment type="subcellular location">
    <subcellularLocation>
        <location evidence="1">Cell projection</location>
        <location evidence="1">Cilium</location>
        <location evidence="1">Flagellum</location>
    </subcellularLocation>
</comment>
<evidence type="ECO:0000256" key="3">
    <source>
        <dbReference type="ARBA" id="ARBA00023054"/>
    </source>
</evidence>
<reference evidence="11 12" key="1">
    <citation type="journal article" date="2011" name="Genome Biol. Evol.">
        <title>Integration of the genetic map and genome assembly of fugu facilitates insights into distinct features of genome evolution in teleosts and mammals.</title>
        <authorList>
            <person name="Kai W."/>
            <person name="Kikuchi K."/>
            <person name="Tohari S."/>
            <person name="Chew A.K."/>
            <person name="Tay A."/>
            <person name="Fujiwara A."/>
            <person name="Hosoya S."/>
            <person name="Suetake H."/>
            <person name="Naruse K."/>
            <person name="Brenner S."/>
            <person name="Suzuki Y."/>
            <person name="Venkatesh B."/>
        </authorList>
    </citation>
    <scope>NUCLEOTIDE SEQUENCE [LARGE SCALE GENOMIC DNA]</scope>
</reference>
<dbReference type="eggNOG" id="ENOG502QPRZ">
    <property type="taxonomic scope" value="Eukaryota"/>
</dbReference>
<name>H2RLC3_TAKRU</name>
<evidence type="ECO:0000256" key="1">
    <source>
        <dbReference type="ARBA" id="ARBA00004230"/>
    </source>
</evidence>
<evidence type="ECO:0000256" key="8">
    <source>
        <dbReference type="SAM" id="Coils"/>
    </source>
</evidence>
<evidence type="ECO:0000313" key="12">
    <source>
        <dbReference type="Proteomes" id="UP000005226"/>
    </source>
</evidence>
<organism evidence="11 12">
    <name type="scientific">Takifugu rubripes</name>
    <name type="common">Japanese pufferfish</name>
    <name type="synonym">Fugu rubripes</name>
    <dbReference type="NCBI Taxonomy" id="31033"/>
    <lineage>
        <taxon>Eukaryota</taxon>
        <taxon>Metazoa</taxon>
        <taxon>Chordata</taxon>
        <taxon>Craniata</taxon>
        <taxon>Vertebrata</taxon>
        <taxon>Euteleostomi</taxon>
        <taxon>Actinopterygii</taxon>
        <taxon>Neopterygii</taxon>
        <taxon>Teleostei</taxon>
        <taxon>Neoteleostei</taxon>
        <taxon>Acanthomorphata</taxon>
        <taxon>Eupercaria</taxon>
        <taxon>Tetraodontiformes</taxon>
        <taxon>Tetradontoidea</taxon>
        <taxon>Tetraodontidae</taxon>
        <taxon>Takifugu</taxon>
    </lineage>
</organism>
<keyword evidence="12" id="KW-1185">Reference proteome</keyword>
<feature type="compositionally biased region" description="Basic and acidic residues" evidence="9">
    <location>
        <begin position="39"/>
        <end position="58"/>
    </location>
</feature>
<evidence type="ECO:0000256" key="7">
    <source>
        <dbReference type="ARBA" id="ARBA00034142"/>
    </source>
</evidence>
<keyword evidence="3 8" id="KW-0175">Coiled coil</keyword>
<dbReference type="AlphaFoldDB" id="H2RLC3"/>
<dbReference type="Pfam" id="PF13868">
    <property type="entry name" value="TPH"/>
    <property type="match status" value="1"/>
</dbReference>
<feature type="domain" description="Trichohyalin-plectin-homology" evidence="10">
    <location>
        <begin position="155"/>
        <end position="391"/>
    </location>
</feature>
<feature type="coiled-coil region" evidence="8">
    <location>
        <begin position="121"/>
        <end position="148"/>
    </location>
</feature>
<accession>H2RLC3</accession>
<keyword evidence="5" id="KW-0966">Cell projection</keyword>
<reference evidence="11" key="2">
    <citation type="submission" date="2025-08" db="UniProtKB">
        <authorList>
            <consortium name="Ensembl"/>
        </authorList>
    </citation>
    <scope>IDENTIFICATION</scope>
</reference>
<feature type="region of interest" description="Disordered" evidence="9">
    <location>
        <begin position="28"/>
        <end position="58"/>
    </location>
</feature>
<reference evidence="11" key="3">
    <citation type="submission" date="2025-09" db="UniProtKB">
        <authorList>
            <consortium name="Ensembl"/>
        </authorList>
    </citation>
    <scope>IDENTIFICATION</scope>
</reference>
<evidence type="ECO:0000256" key="4">
    <source>
        <dbReference type="ARBA" id="ARBA00023069"/>
    </source>
</evidence>
<evidence type="ECO:0000256" key="2">
    <source>
        <dbReference type="ARBA" id="ARBA00022846"/>
    </source>
</evidence>
<evidence type="ECO:0000259" key="10">
    <source>
        <dbReference type="Pfam" id="PF13868"/>
    </source>
</evidence>
<dbReference type="GeneTree" id="ENSGT00730000111174"/>
<dbReference type="STRING" id="31033.ENSTRUP00000000937"/>
<keyword evidence="4" id="KW-0969">Cilium</keyword>
<protein>
    <recommendedName>
        <fullName evidence="7">Cilia- and flagella-associated protein 45</fullName>
    </recommendedName>
</protein>
<sequence>MNAHCRRIKDPPEESVILPSVEFKRIESMSQVPTTEEVEAQREALQKKKEEEKKASEEMKRRILEVDLSRKKSVPLTDLEREAQDRAQGVVERANLLKIEQDEEIRMLNTLILDAQCQATRDAQIQEKKQIQAELTEEEKRLDAVMETERLRVLEADKKTDKKKEEQRHLHEENLRINTETILTKEQRREEEKLLDMRDMEYIKKKLEQEAEYEAEQKRVKKEKELEITRLRAQQERAKDYKAEQDEQRARRHQESVGREWRRKEKELAAKKVEEEAKLKAARLEQVRCKEHLLSMEAGREKAEFERILKVEQEAVIKRQEQEEKQRQRALGYANSIRHQIKEQKSCAAARRKQSFQEGCELTQKEQQRRLLLSEIREKKLQELRAAGLPEIYCSQVERKACTNVQ</sequence>